<protein>
    <submittedName>
        <fullName evidence="1">Uncharacterized protein</fullName>
    </submittedName>
</protein>
<sequence>MSLSKIMSLVDANADKLPDGAYLELCNELKAVWKRQPPSVRVAEEAKQKKMERLYGSVCEFEEYLRHVEEAMEADQRYKEWLSDLENLEGEVPEKYHAMCVNAYINEDVPWDQQRHLHGVCHQSTRNVEGLRLAGVDIPDAEAFYAHWFPKLKNEFVEEVERPMSGGGADYAWCEFSQTPGFEDALSLIQRGQRAIEWRRRLEYGAFEETDGGVSGACVEFPMTFVKPVVEEQPDYR</sequence>
<gene>
    <name evidence="1" type="ORF">MPXG_00170</name>
</gene>
<proteinExistence type="predicted"/>
<evidence type="ECO:0000313" key="2">
    <source>
        <dbReference type="Proteomes" id="UP000232710"/>
    </source>
</evidence>
<keyword evidence="2" id="KW-1185">Reference proteome</keyword>
<reference evidence="1 2" key="1">
    <citation type="submission" date="2010-12" db="EMBL/GenBank/DDBJ databases">
        <title>The Genome Sequence of Micromonas pusilla virus SP1.</title>
        <authorList>
            <consortium name="The Broad Institute Genome Sequencing Platform"/>
            <person name="Henn M.R."/>
            <person name="Suttle C."/>
            <person name="Winget D."/>
            <person name="Chan A."/>
            <person name="Levin J."/>
            <person name="Malboeuf C."/>
            <person name="Casali M."/>
            <person name="Russ C."/>
            <person name="Lennon N."/>
            <person name="Chapman S.B."/>
            <person name="Erlich R."/>
            <person name="Young S.K."/>
            <person name="Yandava C."/>
            <person name="Zeng Q."/>
            <person name="Alvarado L."/>
            <person name="Anderson S."/>
            <person name="Berlin A."/>
            <person name="Chen Z."/>
            <person name="Freedman E."/>
            <person name="Gellesch M."/>
            <person name="Goldberg J."/>
            <person name="Green L."/>
            <person name="Griggs A."/>
            <person name="Gujja S."/>
            <person name="Heilman E.R."/>
            <person name="Heiman D."/>
            <person name="Hollinger A."/>
            <person name="Howarth C."/>
            <person name="Larson L."/>
            <person name="Mehta T."/>
            <person name="Pearson M."/>
            <person name="Roberts A."/>
            <person name="Ryan E."/>
            <person name="Saif S."/>
            <person name="Shea T."/>
            <person name="Shenoy N."/>
            <person name="Sisk P."/>
            <person name="Stolte C."/>
            <person name="Sykes S."/>
            <person name="White J."/>
            <person name="Haas B."/>
            <person name="Nusbaum C."/>
            <person name="Birren B."/>
        </authorList>
    </citation>
    <scope>NUCLEOTIDE SEQUENCE [LARGE SCALE GENOMIC DNA]</scope>
    <source>
        <strain evidence="1 2">SP1</strain>
    </source>
</reference>
<evidence type="ECO:0000313" key="1">
    <source>
        <dbReference type="EMBL" id="AET84968.1"/>
    </source>
</evidence>
<accession>G9E6E1</accession>
<name>G9E6E1_MPSP1</name>
<organism evidence="1 2">
    <name type="scientific">Micromonas pusilla virus SP1</name>
    <name type="common">MpV-SP1</name>
    <dbReference type="NCBI Taxonomy" id="373996"/>
    <lineage>
        <taxon>Viruses</taxon>
        <taxon>Varidnaviria</taxon>
        <taxon>Bamfordvirae</taxon>
        <taxon>Nucleocytoviricota</taxon>
        <taxon>Megaviricetes</taxon>
        <taxon>Algavirales</taxon>
        <taxon>Phycodnaviridae</taxon>
        <taxon>Prasinovirus</taxon>
        <taxon>Prasinovirus micromonas</taxon>
    </lineage>
</organism>
<dbReference type="EMBL" id="JF974320">
    <property type="protein sequence ID" value="AET84968.1"/>
    <property type="molecule type" value="Genomic_DNA"/>
</dbReference>
<organismHost>
    <name type="scientific">Micromonas pusilla</name>
    <name type="common">Picoplanktonic green alga</name>
    <name type="synonym">Chromulina pusilla</name>
    <dbReference type="NCBI Taxonomy" id="38833"/>
</organismHost>
<dbReference type="Proteomes" id="UP000232710">
    <property type="component" value="Segment"/>
</dbReference>